<sequence>MTNIYAKLCQLTLLTTLVLACGQTTSDGASETSSTGSTGGSAGSGGTGGTGGSGSGGTAGQGGAEPECSVDEDCRLASDCCTCGAYPASAEAPEACAEDCDQYRCERYAVERAMCFAGRCTVATSHNCSPLFAECDALPPECPEGTLPSVADNRCWTGQCVPIELCGFRPDCTGCDDDHVCFRGFNDAAGTPYYCQPRPLACEGQVTCACASALCSSLGFQSCTDADDGVMQCSP</sequence>
<protein>
    <recommendedName>
        <fullName evidence="5">Secreted protein</fullName>
    </recommendedName>
</protein>
<reference evidence="3 4" key="1">
    <citation type="journal article" date="2007" name="Nat. Biotechnol.">
        <title>Complete genome sequence of the myxobacterium Sorangium cellulosum.</title>
        <authorList>
            <person name="Schneiker S."/>
            <person name="Perlova O."/>
            <person name="Kaiser O."/>
            <person name="Gerth K."/>
            <person name="Alici A."/>
            <person name="Altmeyer M.O."/>
            <person name="Bartels D."/>
            <person name="Bekel T."/>
            <person name="Beyer S."/>
            <person name="Bode E."/>
            <person name="Bode H.B."/>
            <person name="Bolten C.J."/>
            <person name="Choudhuri J.V."/>
            <person name="Doss S."/>
            <person name="Elnakady Y.A."/>
            <person name="Frank B."/>
            <person name="Gaigalat L."/>
            <person name="Goesmann A."/>
            <person name="Groeger C."/>
            <person name="Gross F."/>
            <person name="Jelsbak L."/>
            <person name="Jelsbak L."/>
            <person name="Kalinowski J."/>
            <person name="Kegler C."/>
            <person name="Knauber T."/>
            <person name="Konietzny S."/>
            <person name="Kopp M."/>
            <person name="Krause L."/>
            <person name="Krug D."/>
            <person name="Linke B."/>
            <person name="Mahmud T."/>
            <person name="Martinez-Arias R."/>
            <person name="McHardy A.C."/>
            <person name="Merai M."/>
            <person name="Meyer F."/>
            <person name="Mormann S."/>
            <person name="Munoz-Dorado J."/>
            <person name="Perez J."/>
            <person name="Pradella S."/>
            <person name="Rachid S."/>
            <person name="Raddatz G."/>
            <person name="Rosenau F."/>
            <person name="Rueckert C."/>
            <person name="Sasse F."/>
            <person name="Scharfe M."/>
            <person name="Schuster S.C."/>
            <person name="Suen G."/>
            <person name="Treuner-Lange A."/>
            <person name="Velicer G.J."/>
            <person name="Vorholter F.-J."/>
            <person name="Weissman K.J."/>
            <person name="Welch R.D."/>
            <person name="Wenzel S.C."/>
            <person name="Whitworth D.E."/>
            <person name="Wilhelm S."/>
            <person name="Wittmann C."/>
            <person name="Bloecker H."/>
            <person name="Puehler A."/>
            <person name="Mueller R."/>
        </authorList>
    </citation>
    <scope>NUCLEOTIDE SEQUENCE [LARGE SCALE GENOMIC DNA]</scope>
    <source>
        <strain evidence="4">So ce56</strain>
    </source>
</reference>
<evidence type="ECO:0008006" key="5">
    <source>
        <dbReference type="Google" id="ProtNLM"/>
    </source>
</evidence>
<keyword evidence="4" id="KW-1185">Reference proteome</keyword>
<name>A9GG64_SORC5</name>
<organism evidence="3 4">
    <name type="scientific">Sorangium cellulosum (strain So ce56)</name>
    <name type="common">Polyangium cellulosum (strain So ce56)</name>
    <dbReference type="NCBI Taxonomy" id="448385"/>
    <lineage>
        <taxon>Bacteria</taxon>
        <taxon>Pseudomonadati</taxon>
        <taxon>Myxococcota</taxon>
        <taxon>Polyangia</taxon>
        <taxon>Polyangiales</taxon>
        <taxon>Polyangiaceae</taxon>
        <taxon>Sorangium</taxon>
    </lineage>
</organism>
<evidence type="ECO:0000313" key="4">
    <source>
        <dbReference type="Proteomes" id="UP000002139"/>
    </source>
</evidence>
<feature type="compositionally biased region" description="Gly residues" evidence="1">
    <location>
        <begin position="37"/>
        <end position="63"/>
    </location>
</feature>
<feature type="chain" id="PRO_5002739050" description="Secreted protein" evidence="2">
    <location>
        <begin position="21"/>
        <end position="235"/>
    </location>
</feature>
<dbReference type="PROSITE" id="PS51257">
    <property type="entry name" value="PROKAR_LIPOPROTEIN"/>
    <property type="match status" value="1"/>
</dbReference>
<feature type="compositionally biased region" description="Low complexity" evidence="1">
    <location>
        <begin position="27"/>
        <end position="36"/>
    </location>
</feature>
<dbReference type="HOGENOM" id="CLU_1179598_0_0_7"/>
<feature type="region of interest" description="Disordered" evidence="1">
    <location>
        <begin position="27"/>
        <end position="64"/>
    </location>
</feature>
<dbReference type="KEGG" id="scl:sce6118"/>
<accession>A9GG64</accession>
<dbReference type="EMBL" id="AM746676">
    <property type="protein sequence ID" value="CAN96284.1"/>
    <property type="molecule type" value="Genomic_DNA"/>
</dbReference>
<feature type="signal peptide" evidence="2">
    <location>
        <begin position="1"/>
        <end position="20"/>
    </location>
</feature>
<dbReference type="Proteomes" id="UP000002139">
    <property type="component" value="Chromosome"/>
</dbReference>
<evidence type="ECO:0000256" key="2">
    <source>
        <dbReference type="SAM" id="SignalP"/>
    </source>
</evidence>
<evidence type="ECO:0000256" key="1">
    <source>
        <dbReference type="SAM" id="MobiDB-lite"/>
    </source>
</evidence>
<proteinExistence type="predicted"/>
<keyword evidence="2" id="KW-0732">Signal</keyword>
<gene>
    <name evidence="3" type="ordered locus">sce6118</name>
</gene>
<dbReference type="AlphaFoldDB" id="A9GG64"/>
<evidence type="ECO:0000313" key="3">
    <source>
        <dbReference type="EMBL" id="CAN96284.1"/>
    </source>
</evidence>